<dbReference type="Proteomes" id="UP000319836">
    <property type="component" value="Unassembled WGS sequence"/>
</dbReference>
<sequence>MSPSRIRSSIFGAALLVALSSAAARDAWCAVSVTVSGQQTGVTAVPGVQNRVFVLSITNNDLATSGTLTSVTFTNLTTAPLSTQSQRDQDWQTLELWDQSQISQSSNAEIRARSRSRPSATAARASAR</sequence>
<feature type="chain" id="PRO_5022064753" evidence="2">
    <location>
        <begin position="24"/>
        <end position="128"/>
    </location>
</feature>
<comment type="caution">
    <text evidence="3">The sequence shown here is derived from an EMBL/GenBank/DDBJ whole genome shotgun (WGS) entry which is preliminary data.</text>
</comment>
<feature type="region of interest" description="Disordered" evidence="1">
    <location>
        <begin position="102"/>
        <end position="128"/>
    </location>
</feature>
<evidence type="ECO:0000256" key="2">
    <source>
        <dbReference type="SAM" id="SignalP"/>
    </source>
</evidence>
<gene>
    <name evidence="3" type="ORF">E6K80_05880</name>
</gene>
<feature type="compositionally biased region" description="Low complexity" evidence="1">
    <location>
        <begin position="117"/>
        <end position="128"/>
    </location>
</feature>
<evidence type="ECO:0000313" key="4">
    <source>
        <dbReference type="Proteomes" id="UP000319836"/>
    </source>
</evidence>
<proteinExistence type="predicted"/>
<keyword evidence="2" id="KW-0732">Signal</keyword>
<reference evidence="3 4" key="1">
    <citation type="journal article" date="2019" name="Nat. Microbiol.">
        <title>Mediterranean grassland soil C-N compound turnover is dependent on rainfall and depth, and is mediated by genomically divergent microorganisms.</title>
        <authorList>
            <person name="Diamond S."/>
            <person name="Andeer P.F."/>
            <person name="Li Z."/>
            <person name="Crits-Christoph A."/>
            <person name="Burstein D."/>
            <person name="Anantharaman K."/>
            <person name="Lane K.R."/>
            <person name="Thomas B.C."/>
            <person name="Pan C."/>
            <person name="Northen T.R."/>
            <person name="Banfield J.F."/>
        </authorList>
    </citation>
    <scope>NUCLEOTIDE SEQUENCE [LARGE SCALE GENOMIC DNA]</scope>
    <source>
        <strain evidence="3">WS_10</strain>
    </source>
</reference>
<evidence type="ECO:0000256" key="1">
    <source>
        <dbReference type="SAM" id="MobiDB-lite"/>
    </source>
</evidence>
<protein>
    <submittedName>
        <fullName evidence="3">Uncharacterized protein</fullName>
    </submittedName>
</protein>
<accession>A0A538U615</accession>
<organism evidence="3 4">
    <name type="scientific">Eiseniibacteriota bacterium</name>
    <dbReference type="NCBI Taxonomy" id="2212470"/>
    <lineage>
        <taxon>Bacteria</taxon>
        <taxon>Candidatus Eiseniibacteriota</taxon>
    </lineage>
</organism>
<evidence type="ECO:0000313" key="3">
    <source>
        <dbReference type="EMBL" id="TMQ71343.1"/>
    </source>
</evidence>
<dbReference type="EMBL" id="VBPA01000131">
    <property type="protein sequence ID" value="TMQ71343.1"/>
    <property type="molecule type" value="Genomic_DNA"/>
</dbReference>
<dbReference type="AlphaFoldDB" id="A0A538U615"/>
<name>A0A538U615_UNCEI</name>
<feature type="signal peptide" evidence="2">
    <location>
        <begin position="1"/>
        <end position="23"/>
    </location>
</feature>